<feature type="transmembrane region" description="Helical" evidence="1">
    <location>
        <begin position="112"/>
        <end position="132"/>
    </location>
</feature>
<keyword evidence="1" id="KW-1133">Transmembrane helix</keyword>
<organism evidence="4 5">
    <name type="scientific">Nocardia vermiculata</name>
    <dbReference type="NCBI Taxonomy" id="257274"/>
    <lineage>
        <taxon>Bacteria</taxon>
        <taxon>Bacillati</taxon>
        <taxon>Actinomycetota</taxon>
        <taxon>Actinomycetes</taxon>
        <taxon>Mycobacteriales</taxon>
        <taxon>Nocardiaceae</taxon>
        <taxon>Nocardia</taxon>
    </lineage>
</organism>
<accession>A0A846XZS3</accession>
<feature type="transmembrane region" description="Helical" evidence="1">
    <location>
        <begin position="171"/>
        <end position="192"/>
    </location>
</feature>
<keyword evidence="1" id="KW-0472">Membrane</keyword>
<feature type="region of interest" description="Disordered" evidence="2">
    <location>
        <begin position="240"/>
        <end position="267"/>
    </location>
</feature>
<feature type="transmembrane region" description="Helical" evidence="1">
    <location>
        <begin position="144"/>
        <end position="164"/>
    </location>
</feature>
<evidence type="ECO:0000313" key="4">
    <source>
        <dbReference type="EMBL" id="NKY52736.1"/>
    </source>
</evidence>
<feature type="transmembrane region" description="Helical" evidence="1">
    <location>
        <begin position="15"/>
        <end position="33"/>
    </location>
</feature>
<dbReference type="InterPro" id="IPR005330">
    <property type="entry name" value="MHYT_dom"/>
</dbReference>
<dbReference type="Proteomes" id="UP000565711">
    <property type="component" value="Unassembled WGS sequence"/>
</dbReference>
<feature type="compositionally biased region" description="Basic and acidic residues" evidence="2">
    <location>
        <begin position="246"/>
        <end position="258"/>
    </location>
</feature>
<feature type="transmembrane region" description="Helical" evidence="1">
    <location>
        <begin position="45"/>
        <end position="68"/>
    </location>
</feature>
<dbReference type="PANTHER" id="PTHR35152:SF1">
    <property type="entry name" value="DOMAIN SIGNALLING PROTEIN, PUTATIVE (AFU_ORTHOLOGUE AFUA_5G11310)-RELATED"/>
    <property type="match status" value="1"/>
</dbReference>
<feature type="transmembrane region" description="Helical" evidence="1">
    <location>
        <begin position="80"/>
        <end position="100"/>
    </location>
</feature>
<dbReference type="AlphaFoldDB" id="A0A846XZS3"/>
<evidence type="ECO:0000259" key="3">
    <source>
        <dbReference type="PROSITE" id="PS50924"/>
    </source>
</evidence>
<dbReference type="PANTHER" id="PTHR35152">
    <property type="entry name" value="DOMAIN SIGNALLING PROTEIN, PUTATIVE (AFU_ORTHOLOGUE AFUA_5G11310)-RELATED"/>
    <property type="match status" value="1"/>
</dbReference>
<dbReference type="GO" id="GO:0016020">
    <property type="term" value="C:membrane"/>
    <property type="evidence" value="ECO:0007669"/>
    <property type="project" value="UniProtKB-UniRule"/>
</dbReference>
<gene>
    <name evidence="4" type="ORF">HGA08_21255</name>
</gene>
<dbReference type="Pfam" id="PF03707">
    <property type="entry name" value="MHYT"/>
    <property type="match status" value="2"/>
</dbReference>
<evidence type="ECO:0000256" key="2">
    <source>
        <dbReference type="SAM" id="MobiDB-lite"/>
    </source>
</evidence>
<evidence type="ECO:0000313" key="5">
    <source>
        <dbReference type="Proteomes" id="UP000565711"/>
    </source>
</evidence>
<reference evidence="4 5" key="1">
    <citation type="submission" date="2020-04" db="EMBL/GenBank/DDBJ databases">
        <title>MicrobeNet Type strains.</title>
        <authorList>
            <person name="Nicholson A.C."/>
        </authorList>
    </citation>
    <scope>NUCLEOTIDE SEQUENCE [LARGE SCALE GENOMIC DNA]</scope>
    <source>
        <strain evidence="4 5">JCM 12354</strain>
    </source>
</reference>
<keyword evidence="5" id="KW-1185">Reference proteome</keyword>
<sequence length="267" mass="27156">MLDVHHFSYGWSTPLLSYATSFTGCLLGLQCAARGRHSRTHRWSWLGAAAVAIGGTGVWVMHFVAMLGFSIQGTSIRYDIPLTVASAVVAIVTVGIGLSLMARPEPSVPAMLGSGAITGLGVAGMHYLGMAAMNSTADIDYDTALVTASVLIAVVAAAAALWFTVRTRGRLATLGAAAVMAIAVSGMHYTGMAAMHAHDSGTRGTPHGATPVLLFGPTIAIIGVVTMLLLAAVGTTPQAAAVADPGRSDDGAGTEPDRATSSASLPQ</sequence>
<proteinExistence type="predicted"/>
<evidence type="ECO:0000256" key="1">
    <source>
        <dbReference type="PROSITE-ProRule" id="PRU00244"/>
    </source>
</evidence>
<dbReference type="PROSITE" id="PS50924">
    <property type="entry name" value="MHYT"/>
    <property type="match status" value="1"/>
</dbReference>
<feature type="transmembrane region" description="Helical" evidence="1">
    <location>
        <begin position="212"/>
        <end position="233"/>
    </location>
</feature>
<feature type="domain" description="MHYT" evidence="3">
    <location>
        <begin position="9"/>
        <end position="198"/>
    </location>
</feature>
<dbReference type="EMBL" id="JAAXOP010000013">
    <property type="protein sequence ID" value="NKY52736.1"/>
    <property type="molecule type" value="Genomic_DNA"/>
</dbReference>
<keyword evidence="1" id="KW-0812">Transmembrane</keyword>
<comment type="caution">
    <text evidence="4">The sequence shown here is derived from an EMBL/GenBank/DDBJ whole genome shotgun (WGS) entry which is preliminary data.</text>
</comment>
<protein>
    <recommendedName>
        <fullName evidence="3">MHYT domain-containing protein</fullName>
    </recommendedName>
</protein>
<name>A0A846XZS3_9NOCA</name>